<dbReference type="InterPro" id="IPR000432">
    <property type="entry name" value="DNA_mismatch_repair_MutS_C"/>
</dbReference>
<dbReference type="GO" id="GO:0030983">
    <property type="term" value="F:mismatched DNA binding"/>
    <property type="evidence" value="ECO:0007669"/>
    <property type="project" value="InterPro"/>
</dbReference>
<feature type="transmembrane region" description="Helical" evidence="4">
    <location>
        <begin position="53"/>
        <end position="69"/>
    </location>
</feature>
<dbReference type="Gene3D" id="3.40.50.300">
    <property type="entry name" value="P-loop containing nucleotide triphosphate hydrolases"/>
    <property type="match status" value="1"/>
</dbReference>
<proteinExistence type="predicted"/>
<comment type="caution">
    <text evidence="6">The sequence shown here is derived from an EMBL/GenBank/DDBJ whole genome shotgun (WGS) entry which is preliminary data.</text>
</comment>
<dbReference type="PANTHER" id="PTHR11361">
    <property type="entry name" value="DNA MISMATCH REPAIR PROTEIN MUTS FAMILY MEMBER"/>
    <property type="match status" value="1"/>
</dbReference>
<evidence type="ECO:0000256" key="3">
    <source>
        <dbReference type="ARBA" id="ARBA00023125"/>
    </source>
</evidence>
<evidence type="ECO:0000313" key="6">
    <source>
        <dbReference type="EMBL" id="NGZ89180.1"/>
    </source>
</evidence>
<sequence>MNNLQQTYFAAIKEFQHQLKHQKKKLLVSSLIRLAVFFLIAFALYFFWGKDKWIIGILILGIAAFIFLVKRHTNLKHQKVKLDHLITINENEIKVLHKDFSHQASGEEYLDHSHAYAQDIDLFGEKSFFQYLNRTSLKSSEKKLAQLLTSNSIEAIDQKQKAIQELAAKMEFRQAFSAEAKMVHTETSPEDVAQSLLHYKAFVPKVMRWFPYVFSALSVLVFILLFLDFIGLSQLLLWLVLGLGITGIFIGKTQKLSSFANQAQSIFQQYATLVKLLEEQNFDANLLKAFQAEVKSTKGVSSVLMHQFAKKIDALEQRNNFLLGFVLNGFFLWDLQKSHPIEQWIAQHAANYQKWIAVVHLFDAYNSLGNFAFNHPTYTYPKLTSEGPILKAKQAVHPLIDSASAVRNDVEIGADNFLIITGANMAGKSTFLRTLSLQIVMANLGLPVCASAVHYRPIQLITSMRTVDSLADEASYFFAELTRLKYIVEQLQNQTYFIVLDEILKGTNSTDKANGSKDFMKKLLKFNSVGVIATHDLSLCEIAEEYPQVKNFYFDATIKDDELSFDYLMKPGICQNMNASFLLRKMGIVD</sequence>
<dbReference type="GO" id="GO:0005829">
    <property type="term" value="C:cytosol"/>
    <property type="evidence" value="ECO:0007669"/>
    <property type="project" value="TreeGrafter"/>
</dbReference>
<organism evidence="6 7">
    <name type="scientific">Psychroflexus maritimus</name>
    <dbReference type="NCBI Taxonomy" id="2714865"/>
    <lineage>
        <taxon>Bacteria</taxon>
        <taxon>Pseudomonadati</taxon>
        <taxon>Bacteroidota</taxon>
        <taxon>Flavobacteriia</taxon>
        <taxon>Flavobacteriales</taxon>
        <taxon>Flavobacteriaceae</taxon>
        <taxon>Psychroflexus</taxon>
    </lineage>
</organism>
<dbReference type="Pfam" id="PF00488">
    <property type="entry name" value="MutS_V"/>
    <property type="match status" value="1"/>
</dbReference>
<dbReference type="RefSeq" id="WP_166399449.1">
    <property type="nucleotide sequence ID" value="NZ_JAANAS010000033.1"/>
</dbReference>
<accession>A0A967DXX4</accession>
<dbReference type="AlphaFoldDB" id="A0A967DXX4"/>
<dbReference type="GO" id="GO:0005524">
    <property type="term" value="F:ATP binding"/>
    <property type="evidence" value="ECO:0007669"/>
    <property type="project" value="UniProtKB-KW"/>
</dbReference>
<evidence type="ECO:0000313" key="7">
    <source>
        <dbReference type="Proteomes" id="UP000643701"/>
    </source>
</evidence>
<keyword evidence="1" id="KW-0547">Nucleotide-binding</keyword>
<keyword evidence="4" id="KW-0812">Transmembrane</keyword>
<dbReference type="InterPro" id="IPR027417">
    <property type="entry name" value="P-loop_NTPase"/>
</dbReference>
<protein>
    <submittedName>
        <fullName evidence="6">DNA mismatch repair protein MutS</fullName>
    </submittedName>
</protein>
<evidence type="ECO:0000256" key="2">
    <source>
        <dbReference type="ARBA" id="ARBA00022840"/>
    </source>
</evidence>
<dbReference type="GO" id="GO:0140664">
    <property type="term" value="F:ATP-dependent DNA damage sensor activity"/>
    <property type="evidence" value="ECO:0007669"/>
    <property type="project" value="InterPro"/>
</dbReference>
<evidence type="ECO:0000259" key="5">
    <source>
        <dbReference type="SMART" id="SM00534"/>
    </source>
</evidence>
<keyword evidence="3" id="KW-0238">DNA-binding</keyword>
<name>A0A967DXX4_9FLAO</name>
<dbReference type="PANTHER" id="PTHR11361:SF99">
    <property type="entry name" value="DNA MISMATCH REPAIR PROTEIN"/>
    <property type="match status" value="1"/>
</dbReference>
<feature type="transmembrane region" description="Helical" evidence="4">
    <location>
        <begin position="209"/>
        <end position="229"/>
    </location>
</feature>
<keyword evidence="2" id="KW-0067">ATP-binding</keyword>
<dbReference type="InterPro" id="IPR045076">
    <property type="entry name" value="MutS"/>
</dbReference>
<dbReference type="GO" id="GO:0006298">
    <property type="term" value="P:mismatch repair"/>
    <property type="evidence" value="ECO:0007669"/>
    <property type="project" value="InterPro"/>
</dbReference>
<dbReference type="Proteomes" id="UP000643701">
    <property type="component" value="Unassembled WGS sequence"/>
</dbReference>
<gene>
    <name evidence="6" type="ORF">G7034_02830</name>
</gene>
<dbReference type="SMART" id="SM00534">
    <property type="entry name" value="MUTSac"/>
    <property type="match status" value="1"/>
</dbReference>
<dbReference type="EMBL" id="JAANAS010000033">
    <property type="protein sequence ID" value="NGZ89180.1"/>
    <property type="molecule type" value="Genomic_DNA"/>
</dbReference>
<evidence type="ECO:0000256" key="1">
    <source>
        <dbReference type="ARBA" id="ARBA00022741"/>
    </source>
</evidence>
<keyword evidence="4" id="KW-0472">Membrane</keyword>
<dbReference type="SUPFAM" id="SSF52540">
    <property type="entry name" value="P-loop containing nucleoside triphosphate hydrolases"/>
    <property type="match status" value="1"/>
</dbReference>
<reference evidence="6" key="1">
    <citation type="submission" date="2020-03" db="EMBL/GenBank/DDBJ databases">
        <title>Psychroflexus Maritimus sp. nov., isolate from marine sediment.</title>
        <authorList>
            <person name="Zhong Y.-L."/>
        </authorList>
    </citation>
    <scope>NUCLEOTIDE SEQUENCE</scope>
    <source>
        <strain evidence="6">C1</strain>
    </source>
</reference>
<feature type="transmembrane region" description="Helical" evidence="4">
    <location>
        <begin position="26"/>
        <end position="47"/>
    </location>
</feature>
<keyword evidence="7" id="KW-1185">Reference proteome</keyword>
<keyword evidence="4" id="KW-1133">Transmembrane helix</keyword>
<evidence type="ECO:0000256" key="4">
    <source>
        <dbReference type="SAM" id="Phobius"/>
    </source>
</evidence>
<feature type="domain" description="DNA mismatch repair proteins mutS family" evidence="5">
    <location>
        <begin position="415"/>
        <end position="587"/>
    </location>
</feature>